<evidence type="ECO:0000256" key="4">
    <source>
        <dbReference type="ARBA" id="ARBA00022679"/>
    </source>
</evidence>
<evidence type="ECO:0000259" key="16">
    <source>
        <dbReference type="Pfam" id="PF12810"/>
    </source>
</evidence>
<dbReference type="VEuPathDB" id="TrichDB:TVAGG3_1046250"/>
<keyword evidence="18" id="KW-1185">Reference proteome</keyword>
<keyword evidence="15" id="KW-0325">Glycoprotein</keyword>
<dbReference type="InParanoid" id="A2D840"/>
<evidence type="ECO:0000256" key="11">
    <source>
        <dbReference type="ARBA" id="ARBA00023136"/>
    </source>
</evidence>
<dbReference type="RefSeq" id="XP_001584459.1">
    <property type="nucleotide sequence ID" value="XM_001584409.1"/>
</dbReference>
<proteinExistence type="predicted"/>
<evidence type="ECO:0000256" key="14">
    <source>
        <dbReference type="ARBA" id="ARBA00023170"/>
    </source>
</evidence>
<keyword evidence="13" id="KW-1015">Disulfide bond</keyword>
<evidence type="ECO:0000313" key="18">
    <source>
        <dbReference type="Proteomes" id="UP000001542"/>
    </source>
</evidence>
<reference evidence="17" key="2">
    <citation type="journal article" date="2007" name="Science">
        <title>Draft genome sequence of the sexually transmitted pathogen Trichomonas vaginalis.</title>
        <authorList>
            <person name="Carlton J.M."/>
            <person name="Hirt R.P."/>
            <person name="Silva J.C."/>
            <person name="Delcher A.L."/>
            <person name="Schatz M."/>
            <person name="Zhao Q."/>
            <person name="Wortman J.R."/>
            <person name="Bidwell S.L."/>
            <person name="Alsmark U.C.M."/>
            <person name="Besteiro S."/>
            <person name="Sicheritz-Ponten T."/>
            <person name="Noel C.J."/>
            <person name="Dacks J.B."/>
            <person name="Foster P.G."/>
            <person name="Simillion C."/>
            <person name="Van de Peer Y."/>
            <person name="Miranda-Saavedra D."/>
            <person name="Barton G.J."/>
            <person name="Westrop G.D."/>
            <person name="Mueller S."/>
            <person name="Dessi D."/>
            <person name="Fiori P.L."/>
            <person name="Ren Q."/>
            <person name="Paulsen I."/>
            <person name="Zhang H."/>
            <person name="Bastida-Corcuera F.D."/>
            <person name="Simoes-Barbosa A."/>
            <person name="Brown M.T."/>
            <person name="Hayes R.D."/>
            <person name="Mukherjee M."/>
            <person name="Okumura C.Y."/>
            <person name="Schneider R."/>
            <person name="Smith A.J."/>
            <person name="Vanacova S."/>
            <person name="Villalvazo M."/>
            <person name="Haas B.J."/>
            <person name="Pertea M."/>
            <person name="Feldblyum T.V."/>
            <person name="Utterback T.R."/>
            <person name="Shu C.L."/>
            <person name="Osoegawa K."/>
            <person name="de Jong P.J."/>
            <person name="Hrdy I."/>
            <person name="Horvathova L."/>
            <person name="Zubacova Z."/>
            <person name="Dolezal P."/>
            <person name="Malik S.B."/>
            <person name="Logsdon J.M. Jr."/>
            <person name="Henze K."/>
            <person name="Gupta A."/>
            <person name="Wang C.C."/>
            <person name="Dunne R.L."/>
            <person name="Upcroft J.A."/>
            <person name="Upcroft P."/>
            <person name="White O."/>
            <person name="Salzberg S.L."/>
            <person name="Tang P."/>
            <person name="Chiu C.-H."/>
            <person name="Lee Y.-S."/>
            <person name="Embley T.M."/>
            <person name="Coombs G.H."/>
            <person name="Mottram J.C."/>
            <person name="Tachezy J."/>
            <person name="Fraser-Liggett C.M."/>
            <person name="Johnson P.J."/>
        </authorList>
    </citation>
    <scope>NUCLEOTIDE SEQUENCE [LARGE SCALE GENOMIC DNA]</scope>
    <source>
        <strain evidence="17">G3</strain>
    </source>
</reference>
<dbReference type="Proteomes" id="UP000001542">
    <property type="component" value="Unassembled WGS sequence"/>
</dbReference>
<name>A2D840_TRIV3</name>
<evidence type="ECO:0000256" key="9">
    <source>
        <dbReference type="ARBA" id="ARBA00022840"/>
    </source>
</evidence>
<evidence type="ECO:0000256" key="15">
    <source>
        <dbReference type="ARBA" id="ARBA00023180"/>
    </source>
</evidence>
<dbReference type="KEGG" id="tva:5469037"/>
<evidence type="ECO:0000256" key="1">
    <source>
        <dbReference type="ARBA" id="ARBA00004251"/>
    </source>
</evidence>
<dbReference type="Pfam" id="PF12810">
    <property type="entry name" value="ALK_LTK_GRD"/>
    <property type="match status" value="1"/>
</dbReference>
<dbReference type="AlphaFoldDB" id="A2D840"/>
<evidence type="ECO:0000256" key="3">
    <source>
        <dbReference type="ARBA" id="ARBA00022475"/>
    </source>
</evidence>
<keyword evidence="8" id="KW-0418">Kinase</keyword>
<protein>
    <recommendedName>
        <fullName evidence="2">receptor protein-tyrosine kinase</fullName>
        <ecNumber evidence="2">2.7.10.1</ecNumber>
    </recommendedName>
</protein>
<dbReference type="VEuPathDB" id="TrichDB:TVAG_071370"/>
<evidence type="ECO:0000256" key="10">
    <source>
        <dbReference type="ARBA" id="ARBA00022989"/>
    </source>
</evidence>
<feature type="domain" description="ALK/LTK-like glycine-rich" evidence="16">
    <location>
        <begin position="44"/>
        <end position="346"/>
    </location>
</feature>
<keyword evidence="6" id="KW-0732">Signal</keyword>
<evidence type="ECO:0000256" key="5">
    <source>
        <dbReference type="ARBA" id="ARBA00022692"/>
    </source>
</evidence>
<evidence type="ECO:0000256" key="8">
    <source>
        <dbReference type="ARBA" id="ARBA00022777"/>
    </source>
</evidence>
<evidence type="ECO:0000256" key="2">
    <source>
        <dbReference type="ARBA" id="ARBA00011902"/>
    </source>
</evidence>
<keyword evidence="4" id="KW-0808">Transferase</keyword>
<dbReference type="EMBL" id="DS113178">
    <property type="protein sequence ID" value="EAY23473.1"/>
    <property type="molecule type" value="Genomic_DNA"/>
</dbReference>
<evidence type="ECO:0000256" key="12">
    <source>
        <dbReference type="ARBA" id="ARBA00023137"/>
    </source>
</evidence>
<keyword evidence="11" id="KW-0472">Membrane</keyword>
<keyword evidence="7" id="KW-0547">Nucleotide-binding</keyword>
<keyword evidence="14" id="KW-0675">Receptor</keyword>
<keyword evidence="12" id="KW-0829">Tyrosine-protein kinase</keyword>
<keyword evidence="3" id="KW-1003">Cell membrane</keyword>
<dbReference type="GO" id="GO:0005886">
    <property type="term" value="C:plasma membrane"/>
    <property type="evidence" value="ECO:0007669"/>
    <property type="project" value="UniProtKB-SubCell"/>
</dbReference>
<keyword evidence="9" id="KW-0067">ATP-binding</keyword>
<dbReference type="EC" id="2.7.10.1" evidence="2"/>
<evidence type="ECO:0000256" key="6">
    <source>
        <dbReference type="ARBA" id="ARBA00022729"/>
    </source>
</evidence>
<evidence type="ECO:0000256" key="13">
    <source>
        <dbReference type="ARBA" id="ARBA00023157"/>
    </source>
</evidence>
<comment type="subcellular location">
    <subcellularLocation>
        <location evidence="1">Cell membrane</location>
        <topology evidence="1">Single-pass type I membrane protein</topology>
    </subcellularLocation>
</comment>
<keyword evidence="5" id="KW-0812">Transmembrane</keyword>
<evidence type="ECO:0000313" key="17">
    <source>
        <dbReference type="EMBL" id="EAY23473.1"/>
    </source>
</evidence>
<dbReference type="GO" id="GO:0005524">
    <property type="term" value="F:ATP binding"/>
    <property type="evidence" value="ECO:0007669"/>
    <property type="project" value="UniProtKB-KW"/>
</dbReference>
<evidence type="ECO:0000256" key="7">
    <source>
        <dbReference type="ARBA" id="ARBA00022741"/>
    </source>
</evidence>
<reference evidence="17" key="1">
    <citation type="submission" date="2006-10" db="EMBL/GenBank/DDBJ databases">
        <authorList>
            <person name="Amadeo P."/>
            <person name="Zhao Q."/>
            <person name="Wortman J."/>
            <person name="Fraser-Liggett C."/>
            <person name="Carlton J."/>
        </authorList>
    </citation>
    <scope>NUCLEOTIDE SEQUENCE</scope>
    <source>
        <strain evidence="17">G3</strain>
    </source>
</reference>
<accession>A2D840</accession>
<dbReference type="InterPro" id="IPR055163">
    <property type="entry name" value="ALK/LTK-like_GRD"/>
</dbReference>
<keyword evidence="10" id="KW-1133">Transmembrane helix</keyword>
<organism evidence="17 18">
    <name type="scientific">Trichomonas vaginalis (strain ATCC PRA-98 / G3)</name>
    <dbReference type="NCBI Taxonomy" id="412133"/>
    <lineage>
        <taxon>Eukaryota</taxon>
        <taxon>Metamonada</taxon>
        <taxon>Parabasalia</taxon>
        <taxon>Trichomonadida</taxon>
        <taxon>Trichomonadidae</taxon>
        <taxon>Trichomonas</taxon>
    </lineage>
</organism>
<dbReference type="GO" id="GO:0004714">
    <property type="term" value="F:transmembrane receptor protein tyrosine kinase activity"/>
    <property type="evidence" value="ECO:0007669"/>
    <property type="project" value="UniProtKB-EC"/>
</dbReference>
<sequence length="372" mass="39919">MIRYSLYDDKKAGIRIKSPLPVSKQDNKYVFDYPCEDSSFCTDYSIELPPSLYNFELYGASGGSFTSEVSTYHYGTGECIHDSIVQQFNGNTKCKSSFNYGGAGGYVSGLINIKHLTRAYVTIGGSGKYLKNTNCAPVQNCYLKENMVPGGYGGGGRSSGFSGGTASGGGQTSVQFLENTLYHRVIVSGAGGGADDYDANDSRGGSGGGLVAQGWWTNSVYKGQYLANSSFGYTFGSGEAARLGSSKNPKGVQNPDGQADKCGGGGGWYGGFSSLHYNGGCGGGSSWVLTKDAYIPTSLIESRDEFYEIIESRKYNFDLNSDYLFSDVVHIPGIWQGNGRLVITVIKALSFNSCLCRCQSFYYLLGFVIFIS</sequence>
<gene>
    <name evidence="17" type="ORF">TVAG_071370</name>
</gene>